<dbReference type="EMBL" id="JAVDQT010000002">
    <property type="protein sequence ID" value="MDR6432417.1"/>
    <property type="molecule type" value="Genomic_DNA"/>
</dbReference>
<accession>A0ABU1M992</accession>
<proteinExistence type="predicted"/>
<evidence type="ECO:0000313" key="1">
    <source>
        <dbReference type="EMBL" id="MDR6432417.1"/>
    </source>
</evidence>
<evidence type="ECO:0000313" key="2">
    <source>
        <dbReference type="Proteomes" id="UP001184614"/>
    </source>
</evidence>
<dbReference type="RefSeq" id="WP_310012139.1">
    <property type="nucleotide sequence ID" value="NZ_JAVDQT010000002.1"/>
</dbReference>
<comment type="caution">
    <text evidence="1">The sequence shown here is derived from an EMBL/GenBank/DDBJ whole genome shotgun (WGS) entry which is preliminary data.</text>
</comment>
<keyword evidence="2" id="KW-1185">Reference proteome</keyword>
<sequence length="69" mass="7431">MTKRIIIIIAAVVALIIAYQQIPHIVIGERAQGSYEGGTASDADVSKAIRDAQKAVDKAGRARLREGRE</sequence>
<dbReference type="Proteomes" id="UP001184614">
    <property type="component" value="Unassembled WGS sequence"/>
</dbReference>
<name>A0ABU1M992_9HYPH</name>
<protein>
    <submittedName>
        <fullName evidence="1">Uncharacterized protein</fullName>
    </submittedName>
</protein>
<gene>
    <name evidence="1" type="ORF">J2782_002152</name>
</gene>
<reference evidence="1 2" key="1">
    <citation type="submission" date="2023-07" db="EMBL/GenBank/DDBJ databases">
        <title>Sorghum-associated microbial communities from plants grown in Nebraska, USA.</title>
        <authorList>
            <person name="Schachtman D."/>
        </authorList>
    </citation>
    <scope>NUCLEOTIDE SEQUENCE [LARGE SCALE GENOMIC DNA]</scope>
    <source>
        <strain evidence="1 2">DS1730</strain>
    </source>
</reference>
<organism evidence="1 2">
    <name type="scientific">Brucella pseudogrignonensis</name>
    <dbReference type="NCBI Taxonomy" id="419475"/>
    <lineage>
        <taxon>Bacteria</taxon>
        <taxon>Pseudomonadati</taxon>
        <taxon>Pseudomonadota</taxon>
        <taxon>Alphaproteobacteria</taxon>
        <taxon>Hyphomicrobiales</taxon>
        <taxon>Brucellaceae</taxon>
        <taxon>Brucella/Ochrobactrum group</taxon>
        <taxon>Brucella</taxon>
    </lineage>
</organism>